<dbReference type="eggNOG" id="COG1463">
    <property type="taxonomic scope" value="Bacteria"/>
</dbReference>
<organism evidence="5 6">
    <name type="scientific">Nocardia nova SH22a</name>
    <dbReference type="NCBI Taxonomy" id="1415166"/>
    <lineage>
        <taxon>Bacteria</taxon>
        <taxon>Bacillati</taxon>
        <taxon>Actinomycetota</taxon>
        <taxon>Actinomycetes</taxon>
        <taxon>Mycobacteriales</taxon>
        <taxon>Nocardiaceae</taxon>
        <taxon>Nocardia</taxon>
    </lineage>
</organism>
<evidence type="ECO:0000256" key="1">
    <source>
        <dbReference type="SAM" id="MobiDB-lite"/>
    </source>
</evidence>
<name>W5TTA0_9NOCA</name>
<gene>
    <name evidence="5" type="primary">mce14A</name>
    <name evidence="5" type="ORF">NONO_c76090</name>
</gene>
<keyword evidence="2" id="KW-0472">Membrane</keyword>
<dbReference type="InterPro" id="IPR024516">
    <property type="entry name" value="Mce_C"/>
</dbReference>
<dbReference type="PANTHER" id="PTHR33371:SF19">
    <property type="entry name" value="MCE-FAMILY PROTEIN MCE4A"/>
    <property type="match status" value="1"/>
</dbReference>
<dbReference type="AlphaFoldDB" id="W5TTA0"/>
<dbReference type="GO" id="GO:0051701">
    <property type="term" value="P:biological process involved in interaction with host"/>
    <property type="evidence" value="ECO:0007669"/>
    <property type="project" value="TreeGrafter"/>
</dbReference>
<feature type="domain" description="Mammalian cell entry C-terminal" evidence="4">
    <location>
        <begin position="129"/>
        <end position="349"/>
    </location>
</feature>
<feature type="compositionally biased region" description="Polar residues" evidence="1">
    <location>
        <begin position="395"/>
        <end position="409"/>
    </location>
</feature>
<dbReference type="OrthoDB" id="4571090at2"/>
<reference evidence="5 6" key="1">
    <citation type="journal article" date="2014" name="Appl. Environ. Microbiol.">
        <title>Insights into the Microbial Degradation of Rubber and Gutta-Percha by Analysis of the Complete Genome of Nocardia nova SH22a.</title>
        <authorList>
            <person name="Luo Q."/>
            <person name="Hiessl S."/>
            <person name="Poehlein A."/>
            <person name="Daniel R."/>
            <person name="Steinbuchel A."/>
        </authorList>
    </citation>
    <scope>NUCLEOTIDE SEQUENCE [LARGE SCALE GENOMIC DNA]</scope>
    <source>
        <strain evidence="5">SH22a</strain>
    </source>
</reference>
<evidence type="ECO:0000313" key="6">
    <source>
        <dbReference type="Proteomes" id="UP000019150"/>
    </source>
</evidence>
<dbReference type="Pfam" id="PF02470">
    <property type="entry name" value="MlaD"/>
    <property type="match status" value="1"/>
</dbReference>
<keyword evidence="6" id="KW-1185">Reference proteome</keyword>
<dbReference type="HOGENOM" id="CLU_042030_0_0_11"/>
<protein>
    <submittedName>
        <fullName evidence="5">MCE family protein MceA</fullName>
    </submittedName>
</protein>
<dbReference type="InterPro" id="IPR003399">
    <property type="entry name" value="Mce/MlaD"/>
</dbReference>
<dbReference type="KEGG" id="nno:NONO_c76090"/>
<dbReference type="RefSeq" id="WP_025353630.1">
    <property type="nucleotide sequence ID" value="NZ_CP006850.1"/>
</dbReference>
<sequence>MIIDPSGRGPTMRQLLIAGACGLVVFVLALGFLFARYQGYILKPAVGVTANLTTTGDGLPSNADVKFRGVLVGEVKDVSVAAEGEIQQVHIDMKPDYLSSIPANVTARVVPSNLFAVTSVELVYNGPDAASLKAGSEIVEDHSQGTIALQDTLTTVRTILNKIDPMQLGRVLSTLSYALDGGGRMPGSTVERLDNWLTQVRGAVPDVDGTLDNLSASMHALNQSAPDLMQTLSESVKTAQTIADKRGELASLITGSSATVDKVNNLFARNPDVGKELTSGAGDMFGALAQDPSAIPQAIANLNDSVRKLNTTFHWGPQQQMVWNLGLDLTPFKPYDRSDCPRYGDLAGPSCLTAPEVADVGPPTPSLRPRTLDSAQGLPKLPPMPGLPDIPGVTSGDNSQTAAPQQGSQPGAPFAGTPLGGLFPQLPALPGLPGLPAPQPAPAAAPAADATKPHAGAVAYYTGRDAMAQILGRDPTTAEYMLMSSILRGGTLQVSEGGARS</sequence>
<keyword evidence="2" id="KW-0812">Transmembrane</keyword>
<evidence type="ECO:0000259" key="4">
    <source>
        <dbReference type="Pfam" id="PF11887"/>
    </source>
</evidence>
<dbReference type="InterPro" id="IPR052336">
    <property type="entry name" value="MlaD_Phospholipid_Transporter"/>
</dbReference>
<feature type="transmembrane region" description="Helical" evidence="2">
    <location>
        <begin position="15"/>
        <end position="35"/>
    </location>
</feature>
<evidence type="ECO:0000259" key="3">
    <source>
        <dbReference type="Pfam" id="PF02470"/>
    </source>
</evidence>
<dbReference type="STRING" id="1415166.NONO_c76090"/>
<dbReference type="PATRIC" id="fig|1415166.3.peg.7808"/>
<proteinExistence type="predicted"/>
<dbReference type="EMBL" id="CP006850">
    <property type="protein sequence ID" value="AHH22364.1"/>
    <property type="molecule type" value="Genomic_DNA"/>
</dbReference>
<dbReference type="Pfam" id="PF11887">
    <property type="entry name" value="Mce4_CUP1"/>
    <property type="match status" value="1"/>
</dbReference>
<evidence type="ECO:0000256" key="2">
    <source>
        <dbReference type="SAM" id="Phobius"/>
    </source>
</evidence>
<accession>W5TTA0</accession>
<feature type="compositionally biased region" description="Low complexity" evidence="1">
    <location>
        <begin position="420"/>
        <end position="432"/>
    </location>
</feature>
<feature type="region of interest" description="Disordered" evidence="1">
    <location>
        <begin position="351"/>
        <end position="452"/>
    </location>
</feature>
<evidence type="ECO:0000313" key="5">
    <source>
        <dbReference type="EMBL" id="AHH22364.1"/>
    </source>
</evidence>
<feature type="compositionally biased region" description="Pro residues" evidence="1">
    <location>
        <begin position="433"/>
        <end position="443"/>
    </location>
</feature>
<dbReference type="Proteomes" id="UP000019150">
    <property type="component" value="Chromosome"/>
</dbReference>
<dbReference type="PANTHER" id="PTHR33371">
    <property type="entry name" value="INTERMEMBRANE PHOSPHOLIPID TRANSPORT SYSTEM BINDING PROTEIN MLAD-RELATED"/>
    <property type="match status" value="1"/>
</dbReference>
<dbReference type="GO" id="GO:0005576">
    <property type="term" value="C:extracellular region"/>
    <property type="evidence" value="ECO:0007669"/>
    <property type="project" value="TreeGrafter"/>
</dbReference>
<keyword evidence="2" id="KW-1133">Transmembrane helix</keyword>
<feature type="domain" description="Mce/MlaD" evidence="3">
    <location>
        <begin position="51"/>
        <end position="123"/>
    </location>
</feature>